<evidence type="ECO:0000313" key="4">
    <source>
        <dbReference type="EMBL" id="ETS82120.1"/>
    </source>
</evidence>
<dbReference type="eggNOG" id="ENOG502QT5J">
    <property type="taxonomic scope" value="Eukaryota"/>
</dbReference>
<dbReference type="PANTHER" id="PTHR47785">
    <property type="entry name" value="ZN(II)2CYS6 TRANSCRIPTION FACTOR (EUROFUNG)-RELATED-RELATED"/>
    <property type="match status" value="1"/>
</dbReference>
<feature type="region of interest" description="Disordered" evidence="2">
    <location>
        <begin position="460"/>
        <end position="482"/>
    </location>
</feature>
<feature type="compositionally biased region" description="Basic and acidic residues" evidence="2">
    <location>
        <begin position="305"/>
        <end position="318"/>
    </location>
</feature>
<evidence type="ECO:0000256" key="2">
    <source>
        <dbReference type="SAM" id="MobiDB-lite"/>
    </source>
</evidence>
<dbReference type="GeneID" id="19272135"/>
<reference evidence="5" key="1">
    <citation type="journal article" date="2015" name="BMC Genomics">
        <title>Genomic and transcriptomic analysis of the endophytic fungus Pestalotiopsis fici reveals its lifestyle and high potential for synthesis of natural products.</title>
        <authorList>
            <person name="Wang X."/>
            <person name="Zhang X."/>
            <person name="Liu L."/>
            <person name="Xiang M."/>
            <person name="Wang W."/>
            <person name="Sun X."/>
            <person name="Che Y."/>
            <person name="Guo L."/>
            <person name="Liu G."/>
            <person name="Guo L."/>
            <person name="Wang C."/>
            <person name="Yin W.B."/>
            <person name="Stadler M."/>
            <person name="Zhang X."/>
            <person name="Liu X."/>
        </authorList>
    </citation>
    <scope>NUCLEOTIDE SEQUENCE [LARGE SCALE GENOMIC DNA]</scope>
    <source>
        <strain evidence="5">W106-1 / CGMCC3.15140</strain>
    </source>
</reference>
<feature type="compositionally biased region" description="Low complexity" evidence="2">
    <location>
        <begin position="196"/>
        <end position="207"/>
    </location>
</feature>
<dbReference type="InterPro" id="IPR053181">
    <property type="entry name" value="EcdB-like_regulator"/>
</dbReference>
<protein>
    <recommendedName>
        <fullName evidence="3">Zn(2)-C6 fungal-type domain-containing protein</fullName>
    </recommendedName>
</protein>
<dbReference type="KEGG" id="pfy:PFICI_07122"/>
<evidence type="ECO:0000259" key="3">
    <source>
        <dbReference type="PROSITE" id="PS50048"/>
    </source>
</evidence>
<dbReference type="PROSITE" id="PS50048">
    <property type="entry name" value="ZN2_CY6_FUNGAL_2"/>
    <property type="match status" value="1"/>
</dbReference>
<dbReference type="CDD" id="cd12148">
    <property type="entry name" value="fungal_TF_MHR"/>
    <property type="match status" value="1"/>
</dbReference>
<dbReference type="Proteomes" id="UP000030651">
    <property type="component" value="Unassembled WGS sequence"/>
</dbReference>
<proteinExistence type="predicted"/>
<feature type="compositionally biased region" description="Basic and acidic residues" evidence="2">
    <location>
        <begin position="342"/>
        <end position="351"/>
    </location>
</feature>
<dbReference type="PROSITE" id="PS00463">
    <property type="entry name" value="ZN2_CY6_FUNGAL_1"/>
    <property type="match status" value="1"/>
</dbReference>
<feature type="region of interest" description="Disordered" evidence="2">
    <location>
        <begin position="1"/>
        <end position="209"/>
    </location>
</feature>
<dbReference type="Gene3D" id="4.10.240.10">
    <property type="entry name" value="Zn(2)-C6 fungal-type DNA-binding domain"/>
    <property type="match status" value="1"/>
</dbReference>
<feature type="compositionally biased region" description="Pro residues" evidence="2">
    <location>
        <begin position="139"/>
        <end position="150"/>
    </location>
</feature>
<name>W3X7T7_PESFW</name>
<dbReference type="RefSeq" id="XP_007833894.1">
    <property type="nucleotide sequence ID" value="XM_007835703.1"/>
</dbReference>
<keyword evidence="1" id="KW-0539">Nucleus</keyword>
<dbReference type="AlphaFoldDB" id="W3X7T7"/>
<feature type="compositionally biased region" description="Low complexity" evidence="2">
    <location>
        <begin position="1074"/>
        <end position="1085"/>
    </location>
</feature>
<feature type="region of interest" description="Disordered" evidence="2">
    <location>
        <begin position="297"/>
        <end position="353"/>
    </location>
</feature>
<dbReference type="HOGENOM" id="CLU_004835_0_1_1"/>
<feature type="region of interest" description="Disordered" evidence="2">
    <location>
        <begin position="635"/>
        <end position="683"/>
    </location>
</feature>
<feature type="region of interest" description="Disordered" evidence="2">
    <location>
        <begin position="571"/>
        <end position="600"/>
    </location>
</feature>
<evidence type="ECO:0000256" key="1">
    <source>
        <dbReference type="ARBA" id="ARBA00023242"/>
    </source>
</evidence>
<feature type="compositionally biased region" description="Low complexity" evidence="2">
    <location>
        <begin position="38"/>
        <end position="47"/>
    </location>
</feature>
<dbReference type="Pfam" id="PF00172">
    <property type="entry name" value="Zn_clus"/>
    <property type="match status" value="1"/>
</dbReference>
<feature type="region of interest" description="Disordered" evidence="2">
    <location>
        <begin position="1071"/>
        <end position="1108"/>
    </location>
</feature>
<keyword evidence="5" id="KW-1185">Reference proteome</keyword>
<feature type="compositionally biased region" description="Basic and acidic residues" evidence="2">
    <location>
        <begin position="108"/>
        <end position="119"/>
    </location>
</feature>
<dbReference type="OMA" id="RDKGTEC"/>
<gene>
    <name evidence="4" type="ORF">PFICI_07122</name>
</gene>
<dbReference type="OrthoDB" id="5244761at2759"/>
<feature type="compositionally biased region" description="Pro residues" evidence="2">
    <location>
        <begin position="97"/>
        <end position="107"/>
    </location>
</feature>
<dbReference type="SMART" id="SM00066">
    <property type="entry name" value="GAL4"/>
    <property type="match status" value="1"/>
</dbReference>
<dbReference type="CDD" id="cd00067">
    <property type="entry name" value="GAL4"/>
    <property type="match status" value="1"/>
</dbReference>
<dbReference type="GO" id="GO:0000981">
    <property type="term" value="F:DNA-binding transcription factor activity, RNA polymerase II-specific"/>
    <property type="evidence" value="ECO:0007669"/>
    <property type="project" value="InterPro"/>
</dbReference>
<dbReference type="InParanoid" id="W3X7T7"/>
<evidence type="ECO:0000313" key="5">
    <source>
        <dbReference type="Proteomes" id="UP000030651"/>
    </source>
</evidence>
<dbReference type="PANTHER" id="PTHR47785:SF4">
    <property type="entry name" value="ZN(II)2CYS6 TRANSCRIPTION FACTOR (EUROFUNG)"/>
    <property type="match status" value="1"/>
</dbReference>
<organism evidence="4 5">
    <name type="scientific">Pestalotiopsis fici (strain W106-1 / CGMCC3.15140)</name>
    <dbReference type="NCBI Taxonomy" id="1229662"/>
    <lineage>
        <taxon>Eukaryota</taxon>
        <taxon>Fungi</taxon>
        <taxon>Dikarya</taxon>
        <taxon>Ascomycota</taxon>
        <taxon>Pezizomycotina</taxon>
        <taxon>Sordariomycetes</taxon>
        <taxon>Xylariomycetidae</taxon>
        <taxon>Amphisphaeriales</taxon>
        <taxon>Sporocadaceae</taxon>
        <taxon>Pestalotiopsis</taxon>
    </lineage>
</organism>
<dbReference type="EMBL" id="KI912112">
    <property type="protein sequence ID" value="ETS82120.1"/>
    <property type="molecule type" value="Genomic_DNA"/>
</dbReference>
<accession>W3X7T7</accession>
<feature type="compositionally biased region" description="Basic and acidic residues" evidence="2">
    <location>
        <begin position="57"/>
        <end position="79"/>
    </location>
</feature>
<feature type="domain" description="Zn(2)-C6 fungal-type" evidence="3">
    <location>
        <begin position="228"/>
        <end position="257"/>
    </location>
</feature>
<dbReference type="SUPFAM" id="SSF57701">
    <property type="entry name" value="Zn2/Cys6 DNA-binding domain"/>
    <property type="match status" value="1"/>
</dbReference>
<dbReference type="InterPro" id="IPR001138">
    <property type="entry name" value="Zn2Cys6_DnaBD"/>
</dbReference>
<feature type="compositionally biased region" description="Pro residues" evidence="2">
    <location>
        <begin position="170"/>
        <end position="187"/>
    </location>
</feature>
<dbReference type="InterPro" id="IPR036864">
    <property type="entry name" value="Zn2-C6_fun-type_DNA-bd_sf"/>
</dbReference>
<sequence length="1108" mass="122927">MEPGQSEAKRPRFNNPPSPWPPSAHQEARPVLPPPQPSQHHQPALSPYQSHNLYNRQHPEHPPHPGHHHPEERRHHEQDAYPPSLPPPPLQDHRPPHSPAHPAFPPYPRRESIVKRENGDDASLPQMRRPNSTGTAPDGMPPHSHPPPYPGAHMDDHRRPTSFDNGGSIPPSPIYRPPQPPYAPPTPIQHNQYDASPSGYGPPSSVPDMYPNIAITSAKRKAQRASQACDNCRQLKAKCDEQRPCKNCKDKSLQCVYRDLPTKQPDKVSADILELMSSLKSEIVNLGQRITSLEHSINTNSNHSSDTKVESIEGDQHPNDYGLSAQESKNATEDEQQSSPRRNSDDPDKKQMVQHAAKVIEEMDQDDIESNPGPPIMPGAPSLPTNHTTLAALLLKWPSIEGLVKPVLKREGIHHINEFPISQEQQRGVLRVWGRGEGYILSNAKHESKFGQVITDVTQVDDSPGDTAHSAPSPYSEREGWTDREAWGTVGGGPTSTVEIHKGGVLYADGTPDFDRATVKQYVQSFKDNVLNMHPILIPTQLDAMVTMFLDSLPQSTKSAYKSGAKFVQSVGSSATPLGPEPGSKRKRSPAVEEPNIHIHRTGVPVSRSIHSALVLSVLALGKICLHKTRIPEPVSDSDGAVYHNSPHVRNGGPVSSPSQGSPPGPLPIQASGLPSPKDYNDRNMASRRASLQGSNATLRGQNYKRNIDVIPGLEYFALAGDILGSQISGYTLKHVYVELFMGLYHGQLGRVIESWSYIASAGRTLQVVLRPSLSRLNDLRANGRFPYSTRDNQLAFAFWTCLQLESDILAELQLPHSGILMYEEAIPFPNLSTQMNNGYSQDILTSYQAQLWVRKQLNQVHHQLYSLDLPDGGPAMQAKTEDLKRVLAKSEWVPKEFMFEDSDMPANDFLAARLRAKYWGSQVILYRPYIRICLHTPRGDGSSSVHKIDDKQGFHVPPGMNAQALNYARLGISALIQSTKAFHGLEKGHRILVTNVFTTAHAQWGNLLVLSACYVDEVLRQFIDRHELQELFLRTMDFFRIIAQSTSPLKIDLNILEWLYEQLRFPPTDHESGTSSSVSSMNSSAHAATGPHYPAIQNMLPPPYNSS</sequence>
<dbReference type="GO" id="GO:0008270">
    <property type="term" value="F:zinc ion binding"/>
    <property type="evidence" value="ECO:0007669"/>
    <property type="project" value="InterPro"/>
</dbReference>